<organism evidence="5 6">
    <name type="scientific">Bradyrhizobium sediminis</name>
    <dbReference type="NCBI Taxonomy" id="2840469"/>
    <lineage>
        <taxon>Bacteria</taxon>
        <taxon>Pseudomonadati</taxon>
        <taxon>Pseudomonadota</taxon>
        <taxon>Alphaproteobacteria</taxon>
        <taxon>Hyphomicrobiales</taxon>
        <taxon>Nitrobacteraceae</taxon>
        <taxon>Bradyrhizobium</taxon>
    </lineage>
</organism>
<evidence type="ECO:0000313" key="6">
    <source>
        <dbReference type="Proteomes" id="UP000680839"/>
    </source>
</evidence>
<evidence type="ECO:0000259" key="4">
    <source>
        <dbReference type="PROSITE" id="PS50043"/>
    </source>
</evidence>
<accession>A0A975NIU6</accession>
<feature type="domain" description="HTH luxR-type" evidence="4">
    <location>
        <begin position="1"/>
        <end position="48"/>
    </location>
</feature>
<dbReference type="EMBL" id="CP076134">
    <property type="protein sequence ID" value="QWG15625.1"/>
    <property type="molecule type" value="Genomic_DNA"/>
</dbReference>
<dbReference type="GO" id="GO:0003677">
    <property type="term" value="F:DNA binding"/>
    <property type="evidence" value="ECO:0007669"/>
    <property type="project" value="UniProtKB-KW"/>
</dbReference>
<evidence type="ECO:0000313" key="5">
    <source>
        <dbReference type="EMBL" id="QWG15625.1"/>
    </source>
</evidence>
<proteinExistence type="predicted"/>
<dbReference type="CDD" id="cd06170">
    <property type="entry name" value="LuxR_C_like"/>
    <property type="match status" value="1"/>
</dbReference>
<dbReference type="GO" id="GO:0006355">
    <property type="term" value="P:regulation of DNA-templated transcription"/>
    <property type="evidence" value="ECO:0007669"/>
    <property type="project" value="InterPro"/>
</dbReference>
<keyword evidence="2" id="KW-0238">DNA-binding</keyword>
<dbReference type="SMART" id="SM00421">
    <property type="entry name" value="HTH_LUXR"/>
    <property type="match status" value="1"/>
</dbReference>
<evidence type="ECO:0000256" key="1">
    <source>
        <dbReference type="ARBA" id="ARBA00023015"/>
    </source>
</evidence>
<dbReference type="InterPro" id="IPR016032">
    <property type="entry name" value="Sig_transdc_resp-reg_C-effctor"/>
</dbReference>
<dbReference type="PANTHER" id="PTHR43214">
    <property type="entry name" value="TWO-COMPONENT RESPONSE REGULATOR"/>
    <property type="match status" value="1"/>
</dbReference>
<dbReference type="SUPFAM" id="SSF46894">
    <property type="entry name" value="C-terminal effector domain of the bipartite response regulators"/>
    <property type="match status" value="1"/>
</dbReference>
<dbReference type="Proteomes" id="UP000680839">
    <property type="component" value="Chromosome"/>
</dbReference>
<dbReference type="PROSITE" id="PS50043">
    <property type="entry name" value="HTH_LUXR_2"/>
    <property type="match status" value="1"/>
</dbReference>
<protein>
    <recommendedName>
        <fullName evidence="4">HTH luxR-type domain-containing protein</fullName>
    </recommendedName>
</protein>
<gene>
    <name evidence="5" type="ORF">KMZ29_02765</name>
</gene>
<dbReference type="InterPro" id="IPR036388">
    <property type="entry name" value="WH-like_DNA-bd_sf"/>
</dbReference>
<keyword evidence="3" id="KW-0804">Transcription</keyword>
<evidence type="ECO:0000256" key="2">
    <source>
        <dbReference type="ARBA" id="ARBA00023125"/>
    </source>
</evidence>
<dbReference type="InterPro" id="IPR000792">
    <property type="entry name" value="Tscrpt_reg_LuxR_C"/>
</dbReference>
<dbReference type="AlphaFoldDB" id="A0A975NIU6"/>
<dbReference type="Gene3D" id="1.10.10.10">
    <property type="entry name" value="Winged helix-like DNA-binding domain superfamily/Winged helix DNA-binding domain"/>
    <property type="match status" value="1"/>
</dbReference>
<dbReference type="PANTHER" id="PTHR43214:SF24">
    <property type="entry name" value="TRANSCRIPTIONAL REGULATORY PROTEIN NARL-RELATED"/>
    <property type="match status" value="1"/>
</dbReference>
<reference evidence="5" key="1">
    <citation type="submission" date="2021-06" db="EMBL/GenBank/DDBJ databases">
        <title>Bradyrhizobium sp. S2-20-1 Genome sequencing.</title>
        <authorList>
            <person name="Jin L."/>
        </authorList>
    </citation>
    <scope>NUCLEOTIDE SEQUENCE</scope>
    <source>
        <strain evidence="5">S2-20-1</strain>
    </source>
</reference>
<keyword evidence="1" id="KW-0805">Transcription regulation</keyword>
<name>A0A975NIU6_9BRAD</name>
<evidence type="ECO:0000256" key="3">
    <source>
        <dbReference type="ARBA" id="ARBA00023163"/>
    </source>
</evidence>
<dbReference type="InterPro" id="IPR039420">
    <property type="entry name" value="WalR-like"/>
</dbReference>
<dbReference type="Pfam" id="PF00196">
    <property type="entry name" value="GerE"/>
    <property type="match status" value="1"/>
</dbReference>
<sequence length="53" mass="5545">MARGLDNTAIATALTKSEKTVRNQVSSIFAKLGVRTRSQAIVLARDAGIGEAS</sequence>